<proteinExistence type="predicted"/>
<gene>
    <name evidence="2" type="ORF">E2C01_053573</name>
</gene>
<name>A0A5B7GPK5_PORTR</name>
<organism evidence="2 3">
    <name type="scientific">Portunus trituberculatus</name>
    <name type="common">Swimming crab</name>
    <name type="synonym">Neptunus trituberculatus</name>
    <dbReference type="NCBI Taxonomy" id="210409"/>
    <lineage>
        <taxon>Eukaryota</taxon>
        <taxon>Metazoa</taxon>
        <taxon>Ecdysozoa</taxon>
        <taxon>Arthropoda</taxon>
        <taxon>Crustacea</taxon>
        <taxon>Multicrustacea</taxon>
        <taxon>Malacostraca</taxon>
        <taxon>Eumalacostraca</taxon>
        <taxon>Eucarida</taxon>
        <taxon>Decapoda</taxon>
        <taxon>Pleocyemata</taxon>
        <taxon>Brachyura</taxon>
        <taxon>Eubrachyura</taxon>
        <taxon>Portunoidea</taxon>
        <taxon>Portunidae</taxon>
        <taxon>Portuninae</taxon>
        <taxon>Portunus</taxon>
    </lineage>
</organism>
<evidence type="ECO:0000313" key="3">
    <source>
        <dbReference type="Proteomes" id="UP000324222"/>
    </source>
</evidence>
<dbReference type="Proteomes" id="UP000324222">
    <property type="component" value="Unassembled WGS sequence"/>
</dbReference>
<comment type="caution">
    <text evidence="2">The sequence shown here is derived from an EMBL/GenBank/DDBJ whole genome shotgun (WGS) entry which is preliminary data.</text>
</comment>
<evidence type="ECO:0000313" key="2">
    <source>
        <dbReference type="EMBL" id="MPC59549.1"/>
    </source>
</evidence>
<reference evidence="2 3" key="1">
    <citation type="submission" date="2019-05" db="EMBL/GenBank/DDBJ databases">
        <title>Another draft genome of Portunus trituberculatus and its Hox gene families provides insights of decapod evolution.</title>
        <authorList>
            <person name="Jeong J.-H."/>
            <person name="Song I."/>
            <person name="Kim S."/>
            <person name="Choi T."/>
            <person name="Kim D."/>
            <person name="Ryu S."/>
            <person name="Kim W."/>
        </authorList>
    </citation>
    <scope>NUCLEOTIDE SEQUENCE [LARGE SCALE GENOMIC DNA]</scope>
    <source>
        <tissue evidence="2">Muscle</tissue>
    </source>
</reference>
<sequence length="98" mass="10972">MYVQLLSWYNLVFVVIDRITLEGATRLTPAVPRHPNSGRLRTRRQQPQQRNGLGIGGGSFRIVAKHGRASGVCKVCVLMKPLLSPSSLHYPLPHLQFL</sequence>
<evidence type="ECO:0000256" key="1">
    <source>
        <dbReference type="SAM" id="MobiDB-lite"/>
    </source>
</evidence>
<dbReference type="AlphaFoldDB" id="A0A5B7GPK5"/>
<keyword evidence="3" id="KW-1185">Reference proteome</keyword>
<accession>A0A5B7GPK5</accession>
<protein>
    <submittedName>
        <fullName evidence="2">Uncharacterized protein</fullName>
    </submittedName>
</protein>
<feature type="region of interest" description="Disordered" evidence="1">
    <location>
        <begin position="30"/>
        <end position="51"/>
    </location>
</feature>
<dbReference type="EMBL" id="VSRR010016665">
    <property type="protein sequence ID" value="MPC59549.1"/>
    <property type="molecule type" value="Genomic_DNA"/>
</dbReference>